<evidence type="ECO:0000259" key="1">
    <source>
        <dbReference type="Pfam" id="PF10536"/>
    </source>
</evidence>
<dbReference type="PANTHER" id="PTHR46033:SF8">
    <property type="entry name" value="PROTEIN MAINTENANCE OF MERISTEMS-LIKE"/>
    <property type="match status" value="1"/>
</dbReference>
<dbReference type="Pfam" id="PF10536">
    <property type="entry name" value="PMD"/>
    <property type="match status" value="1"/>
</dbReference>
<dbReference type="Proteomes" id="UP000325315">
    <property type="component" value="Unassembled WGS sequence"/>
</dbReference>
<dbReference type="InterPro" id="IPR044824">
    <property type="entry name" value="MAIN-like"/>
</dbReference>
<comment type="caution">
    <text evidence="2">The sequence shown here is derived from an EMBL/GenBank/DDBJ whole genome shotgun (WGS) entry which is preliminary data.</text>
</comment>
<dbReference type="InterPro" id="IPR019557">
    <property type="entry name" value="AminoTfrase-like_pln_mobile"/>
</dbReference>
<organism evidence="2 3">
    <name type="scientific">Gossypium australe</name>
    <dbReference type="NCBI Taxonomy" id="47621"/>
    <lineage>
        <taxon>Eukaryota</taxon>
        <taxon>Viridiplantae</taxon>
        <taxon>Streptophyta</taxon>
        <taxon>Embryophyta</taxon>
        <taxon>Tracheophyta</taxon>
        <taxon>Spermatophyta</taxon>
        <taxon>Magnoliopsida</taxon>
        <taxon>eudicotyledons</taxon>
        <taxon>Gunneridae</taxon>
        <taxon>Pentapetalae</taxon>
        <taxon>rosids</taxon>
        <taxon>malvids</taxon>
        <taxon>Malvales</taxon>
        <taxon>Malvaceae</taxon>
        <taxon>Malvoideae</taxon>
        <taxon>Gossypium</taxon>
    </lineage>
</organism>
<dbReference type="OrthoDB" id="1936739at2759"/>
<dbReference type="PANTHER" id="PTHR46033">
    <property type="entry name" value="PROTEIN MAIN-LIKE 2"/>
    <property type="match status" value="1"/>
</dbReference>
<keyword evidence="3" id="KW-1185">Reference proteome</keyword>
<name>A0A5B6V1E4_9ROSI</name>
<proteinExistence type="predicted"/>
<accession>A0A5B6V1E4</accession>
<dbReference type="GO" id="GO:0010073">
    <property type="term" value="P:meristem maintenance"/>
    <property type="evidence" value="ECO:0007669"/>
    <property type="project" value="InterPro"/>
</dbReference>
<evidence type="ECO:0000313" key="2">
    <source>
        <dbReference type="EMBL" id="KAA3462976.1"/>
    </source>
</evidence>
<feature type="domain" description="Aminotransferase-like plant mobile" evidence="1">
    <location>
        <begin position="96"/>
        <end position="213"/>
    </location>
</feature>
<dbReference type="EMBL" id="SMMG02000009">
    <property type="protein sequence ID" value="KAA3462976.1"/>
    <property type="molecule type" value="Genomic_DNA"/>
</dbReference>
<gene>
    <name evidence="2" type="ORF">EPI10_029409</name>
</gene>
<protein>
    <submittedName>
        <fullName evidence="2">Serine/threonine-protein phosphatase 7 long form-like protein</fullName>
    </submittedName>
</protein>
<evidence type="ECO:0000313" key="3">
    <source>
        <dbReference type="Proteomes" id="UP000325315"/>
    </source>
</evidence>
<reference evidence="3" key="1">
    <citation type="journal article" date="2019" name="Plant Biotechnol. J.">
        <title>Genome sequencing of the Australian wild diploid species Gossypium australe highlights disease resistance and delayed gland morphogenesis.</title>
        <authorList>
            <person name="Cai Y."/>
            <person name="Cai X."/>
            <person name="Wang Q."/>
            <person name="Wang P."/>
            <person name="Zhang Y."/>
            <person name="Cai C."/>
            <person name="Xu Y."/>
            <person name="Wang K."/>
            <person name="Zhou Z."/>
            <person name="Wang C."/>
            <person name="Geng S."/>
            <person name="Li B."/>
            <person name="Dong Q."/>
            <person name="Hou Y."/>
            <person name="Wang H."/>
            <person name="Ai P."/>
            <person name="Liu Z."/>
            <person name="Yi F."/>
            <person name="Sun M."/>
            <person name="An G."/>
            <person name="Cheng J."/>
            <person name="Zhang Y."/>
            <person name="Shi Q."/>
            <person name="Xie Y."/>
            <person name="Shi X."/>
            <person name="Chang Y."/>
            <person name="Huang F."/>
            <person name="Chen Y."/>
            <person name="Hong S."/>
            <person name="Mi L."/>
            <person name="Sun Q."/>
            <person name="Zhang L."/>
            <person name="Zhou B."/>
            <person name="Peng R."/>
            <person name="Zhang X."/>
            <person name="Liu F."/>
        </authorList>
    </citation>
    <scope>NUCLEOTIDE SEQUENCE [LARGE SCALE GENOMIC DNA]</scope>
    <source>
        <strain evidence="3">cv. PA1801</strain>
    </source>
</reference>
<sequence length="232" mass="26483">MLELPWADNRQRRKEQTISSNQRSLLVLKTNYKTLALCRHALQHRIIYVRCCLSGGSWCLCQYAVIHVPARGSNFGDRVGGNVKTQDAHVPSSCNECTITLEDVQLQLGLLVDGPVVTGSIVTADWRDVYEQLLGRVSETIYRSRIYMNWFRRKFGGLNADSSEVQREQYAREYILMIIGGLLMLNKSQNLVHLRWLLKLVDFREVDKLNWGANRVGDIVLGDVTGDETQKN</sequence>
<dbReference type="AlphaFoldDB" id="A0A5B6V1E4"/>